<protein>
    <recommendedName>
        <fullName evidence="1">Peptidase C45 hydrolase domain-containing protein</fullName>
    </recommendedName>
</protein>
<dbReference type="NCBIfam" id="NF040521">
    <property type="entry name" value="C45_proenzyme"/>
    <property type="match status" value="1"/>
</dbReference>
<dbReference type="Gene3D" id="1.10.10.2120">
    <property type="match status" value="1"/>
</dbReference>
<dbReference type="InterPro" id="IPR005079">
    <property type="entry name" value="Peptidase_C45_hydrolase"/>
</dbReference>
<organism evidence="2 3">
    <name type="scientific">Streptomyces triticagri</name>
    <dbReference type="NCBI Taxonomy" id="2293568"/>
    <lineage>
        <taxon>Bacteria</taxon>
        <taxon>Bacillati</taxon>
        <taxon>Actinomycetota</taxon>
        <taxon>Actinomycetes</taxon>
        <taxon>Kitasatosporales</taxon>
        <taxon>Streptomycetaceae</taxon>
        <taxon>Streptomyces</taxon>
    </lineage>
</organism>
<keyword evidence="3" id="KW-1185">Reference proteome</keyword>
<comment type="caution">
    <text evidence="2">The sequence shown here is derived from an EMBL/GenBank/DDBJ whole genome shotgun (WGS) entry which is preliminary data.</text>
</comment>
<accession>A0A372MDN3</accession>
<dbReference type="Proteomes" id="UP000263094">
    <property type="component" value="Unassembled WGS sequence"/>
</dbReference>
<dbReference type="EMBL" id="QUAK01000010">
    <property type="protein sequence ID" value="RFU88513.1"/>
    <property type="molecule type" value="Genomic_DNA"/>
</dbReference>
<evidence type="ECO:0000259" key="1">
    <source>
        <dbReference type="Pfam" id="PF03417"/>
    </source>
</evidence>
<name>A0A372MDN3_9ACTN</name>
<dbReference type="PANTHER" id="PTHR34180">
    <property type="entry name" value="PEPTIDASE C45"/>
    <property type="match status" value="1"/>
</dbReference>
<dbReference type="AlphaFoldDB" id="A0A372MDN3"/>
<dbReference type="InterPro" id="IPR047794">
    <property type="entry name" value="C45_proenzyme-like"/>
</dbReference>
<evidence type="ECO:0000313" key="3">
    <source>
        <dbReference type="Proteomes" id="UP000263094"/>
    </source>
</evidence>
<sequence>MTVTSSIERPDHRLHVSVASADAFARGLARGERLREVLPGGIAAYDRLFRLGGIGAAQVREDAAHALDAVDAFRPAARAEIEGIAQGAGTDVLQIAALNARTEILARSSTVPPGECSTLVRRIEEAGAARTFGVQTWDWHVELTPYWHTLESRGAAHDVAGLTEHGILAKIGVNSAGLALHFNILGHRADGVGGVPMHVLAAVVLQEAGSVAEALEIVRAAPVASSGSFALFDAAGGHDGSGVAEAVLLDISPDGVFAVAPEGGALVRTNHFLSPTPAAREKTWLYQPDSGERHELLRWRLAESPAPTAPDDLVAFLRSGAGEAALTCVPDMNLPEGQRWASLATVVLDPRTRTARVLDGTPVEAETRVWRTLRA</sequence>
<dbReference type="PANTHER" id="PTHR34180:SF1">
    <property type="entry name" value="BETA-ALANYL-DOPAMINE_CARCININE HYDROLASE"/>
    <property type="match status" value="1"/>
</dbReference>
<gene>
    <name evidence="2" type="ORF">DY218_01400</name>
</gene>
<feature type="domain" description="Peptidase C45 hydrolase" evidence="1">
    <location>
        <begin position="132"/>
        <end position="357"/>
    </location>
</feature>
<proteinExistence type="predicted"/>
<dbReference type="InterPro" id="IPR047801">
    <property type="entry name" value="Peptidase_C45"/>
</dbReference>
<dbReference type="OrthoDB" id="8109453at2"/>
<dbReference type="Pfam" id="PF03417">
    <property type="entry name" value="AAT"/>
    <property type="match status" value="1"/>
</dbReference>
<reference evidence="2 3" key="1">
    <citation type="submission" date="2018-08" db="EMBL/GenBank/DDBJ databases">
        <title>Isolation, diversity and antifungal activity of Actinobacteria from wheat.</title>
        <authorList>
            <person name="Han C."/>
        </authorList>
    </citation>
    <scope>NUCLEOTIDE SEQUENCE [LARGE SCALE GENOMIC DNA]</scope>
    <source>
        <strain evidence="2 3">NEAU-YY421</strain>
    </source>
</reference>
<evidence type="ECO:0000313" key="2">
    <source>
        <dbReference type="EMBL" id="RFU88513.1"/>
    </source>
</evidence>
<dbReference type="Gene3D" id="3.60.60.10">
    <property type="entry name" value="Penicillin V Acylase, Chain A"/>
    <property type="match status" value="1"/>
</dbReference>